<dbReference type="RefSeq" id="WP_261502495.1">
    <property type="nucleotide sequence ID" value="NZ_JAODYH010000017.1"/>
</dbReference>
<comment type="subcellular location">
    <subcellularLocation>
        <location evidence="1">Cell inner membrane</location>
    </subcellularLocation>
</comment>
<keyword evidence="7 9" id="KW-1133">Transmembrane helix</keyword>
<reference evidence="11 12" key="1">
    <citation type="submission" date="2022-09" db="EMBL/GenBank/DDBJ databases">
        <title>Draft genome of isolate Be4.</title>
        <authorList>
            <person name="Sanchez-Castro I."/>
            <person name="Martinez-Rodriguez P."/>
            <person name="Descostes M."/>
            <person name="Merroun M."/>
        </authorList>
    </citation>
    <scope>NUCLEOTIDE SEQUENCE [LARGE SCALE GENOMIC DNA]</scope>
    <source>
        <strain evidence="11 12">Be4</strain>
    </source>
</reference>
<evidence type="ECO:0000256" key="5">
    <source>
        <dbReference type="ARBA" id="ARBA00022692"/>
    </source>
</evidence>
<feature type="domain" description="Type II secretion system protein GspC N-terminal" evidence="10">
    <location>
        <begin position="67"/>
        <end position="124"/>
    </location>
</feature>
<keyword evidence="5 9" id="KW-0812">Transmembrane</keyword>
<dbReference type="EMBL" id="JAODYH010000017">
    <property type="protein sequence ID" value="MCT9813244.1"/>
    <property type="molecule type" value="Genomic_DNA"/>
</dbReference>
<keyword evidence="8 9" id="KW-0472">Membrane</keyword>
<name>A0ABT2PTS6_9BURK</name>
<keyword evidence="3" id="KW-1003">Cell membrane</keyword>
<keyword evidence="2" id="KW-0813">Transport</keyword>
<keyword evidence="12" id="KW-1185">Reference proteome</keyword>
<proteinExistence type="predicted"/>
<evidence type="ECO:0000256" key="7">
    <source>
        <dbReference type="ARBA" id="ARBA00022989"/>
    </source>
</evidence>
<evidence type="ECO:0000256" key="9">
    <source>
        <dbReference type="SAM" id="Phobius"/>
    </source>
</evidence>
<gene>
    <name evidence="11" type="ORF">N0K08_21655</name>
</gene>
<protein>
    <submittedName>
        <fullName evidence="11">General secretion pathway protein C</fullName>
    </submittedName>
</protein>
<dbReference type="Proteomes" id="UP001525968">
    <property type="component" value="Unassembled WGS sequence"/>
</dbReference>
<evidence type="ECO:0000256" key="8">
    <source>
        <dbReference type="ARBA" id="ARBA00023136"/>
    </source>
</evidence>
<organism evidence="11 12">
    <name type="scientific">Acidovorax bellezanensis</name>
    <dbReference type="NCBI Taxonomy" id="2976702"/>
    <lineage>
        <taxon>Bacteria</taxon>
        <taxon>Pseudomonadati</taxon>
        <taxon>Pseudomonadota</taxon>
        <taxon>Betaproteobacteria</taxon>
        <taxon>Burkholderiales</taxon>
        <taxon>Comamonadaceae</taxon>
        <taxon>Acidovorax</taxon>
    </lineage>
</organism>
<evidence type="ECO:0000313" key="12">
    <source>
        <dbReference type="Proteomes" id="UP001525968"/>
    </source>
</evidence>
<evidence type="ECO:0000313" key="11">
    <source>
        <dbReference type="EMBL" id="MCT9813244.1"/>
    </source>
</evidence>
<evidence type="ECO:0000256" key="4">
    <source>
        <dbReference type="ARBA" id="ARBA00022519"/>
    </source>
</evidence>
<evidence type="ECO:0000256" key="6">
    <source>
        <dbReference type="ARBA" id="ARBA00022927"/>
    </source>
</evidence>
<keyword evidence="4" id="KW-0997">Cell inner membrane</keyword>
<sequence length="147" mass="14884">MVTNSLQRWRVRGGTFILWGLAGASLVFWGLRVVAPADTAMVAVADPGTVSVDPQALARALGVGPAQSVAAAPAAPSRYALQGLLAGRDSGRGAAVITVNGQAAKAFAVGSQVDEGLVLQSVGVQQAKLGPSREGNATVTLELPLKK</sequence>
<feature type="transmembrane region" description="Helical" evidence="9">
    <location>
        <begin position="12"/>
        <end position="31"/>
    </location>
</feature>
<accession>A0ABT2PTS6</accession>
<evidence type="ECO:0000256" key="2">
    <source>
        <dbReference type="ARBA" id="ARBA00022448"/>
    </source>
</evidence>
<evidence type="ECO:0000256" key="3">
    <source>
        <dbReference type="ARBA" id="ARBA00022475"/>
    </source>
</evidence>
<evidence type="ECO:0000259" key="10">
    <source>
        <dbReference type="Pfam" id="PF11356"/>
    </source>
</evidence>
<dbReference type="Pfam" id="PF11356">
    <property type="entry name" value="T2SSC"/>
    <property type="match status" value="1"/>
</dbReference>
<keyword evidence="6" id="KW-0653">Protein transport</keyword>
<comment type="caution">
    <text evidence="11">The sequence shown here is derived from an EMBL/GenBank/DDBJ whole genome shotgun (WGS) entry which is preliminary data.</text>
</comment>
<evidence type="ECO:0000256" key="1">
    <source>
        <dbReference type="ARBA" id="ARBA00004533"/>
    </source>
</evidence>
<dbReference type="InterPro" id="IPR024961">
    <property type="entry name" value="T2SS_GspC_N"/>
</dbReference>